<evidence type="ECO:0000313" key="1">
    <source>
        <dbReference type="EMBL" id="KAF1995576.1"/>
    </source>
</evidence>
<sequence>LGKENYAWTLNASLLAELCTRLGRGKEALDLYLQVIDATTSILGQEHPSSLPTLTGASRCYRTIGWLKEAEALGMQVLETAKKLLLQE</sequence>
<dbReference type="AlphaFoldDB" id="A0A6A5WD62"/>
<feature type="non-terminal residue" evidence="1">
    <location>
        <position position="88"/>
    </location>
</feature>
<dbReference type="Proteomes" id="UP000799779">
    <property type="component" value="Unassembled WGS sequence"/>
</dbReference>
<name>A0A6A5WD62_9PLEO</name>
<feature type="non-terminal residue" evidence="1">
    <location>
        <position position="1"/>
    </location>
</feature>
<proteinExistence type="predicted"/>
<dbReference type="OrthoDB" id="5986190at2759"/>
<reference evidence="1" key="1">
    <citation type="journal article" date="2020" name="Stud. Mycol.">
        <title>101 Dothideomycetes genomes: a test case for predicting lifestyles and emergence of pathogens.</title>
        <authorList>
            <person name="Haridas S."/>
            <person name="Albert R."/>
            <person name="Binder M."/>
            <person name="Bloem J."/>
            <person name="Labutti K."/>
            <person name="Salamov A."/>
            <person name="Andreopoulos B."/>
            <person name="Baker S."/>
            <person name="Barry K."/>
            <person name="Bills G."/>
            <person name="Bluhm B."/>
            <person name="Cannon C."/>
            <person name="Castanera R."/>
            <person name="Culley D."/>
            <person name="Daum C."/>
            <person name="Ezra D."/>
            <person name="Gonzalez J."/>
            <person name="Henrissat B."/>
            <person name="Kuo A."/>
            <person name="Liang C."/>
            <person name="Lipzen A."/>
            <person name="Lutzoni F."/>
            <person name="Magnuson J."/>
            <person name="Mondo S."/>
            <person name="Nolan M."/>
            <person name="Ohm R."/>
            <person name="Pangilinan J."/>
            <person name="Park H.-J."/>
            <person name="Ramirez L."/>
            <person name="Alfaro M."/>
            <person name="Sun H."/>
            <person name="Tritt A."/>
            <person name="Yoshinaga Y."/>
            <person name="Zwiers L.-H."/>
            <person name="Turgeon B."/>
            <person name="Goodwin S."/>
            <person name="Spatafora J."/>
            <person name="Crous P."/>
            <person name="Grigoriev I."/>
        </authorList>
    </citation>
    <scope>NUCLEOTIDE SEQUENCE</scope>
    <source>
        <strain evidence="1">CBS 123094</strain>
    </source>
</reference>
<dbReference type="InterPro" id="IPR011990">
    <property type="entry name" value="TPR-like_helical_dom_sf"/>
</dbReference>
<keyword evidence="2" id="KW-1185">Reference proteome</keyword>
<dbReference type="Gene3D" id="1.25.40.10">
    <property type="entry name" value="Tetratricopeptide repeat domain"/>
    <property type="match status" value="1"/>
</dbReference>
<evidence type="ECO:0000313" key="2">
    <source>
        <dbReference type="Proteomes" id="UP000799779"/>
    </source>
</evidence>
<organism evidence="1 2">
    <name type="scientific">Amniculicola lignicola CBS 123094</name>
    <dbReference type="NCBI Taxonomy" id="1392246"/>
    <lineage>
        <taxon>Eukaryota</taxon>
        <taxon>Fungi</taxon>
        <taxon>Dikarya</taxon>
        <taxon>Ascomycota</taxon>
        <taxon>Pezizomycotina</taxon>
        <taxon>Dothideomycetes</taxon>
        <taxon>Pleosporomycetidae</taxon>
        <taxon>Pleosporales</taxon>
        <taxon>Amniculicolaceae</taxon>
        <taxon>Amniculicola</taxon>
    </lineage>
</organism>
<dbReference type="EMBL" id="ML977637">
    <property type="protein sequence ID" value="KAF1995576.1"/>
    <property type="molecule type" value="Genomic_DNA"/>
</dbReference>
<protein>
    <recommendedName>
        <fullName evidence="3">Kinesin light chain</fullName>
    </recommendedName>
</protein>
<dbReference type="SUPFAM" id="SSF48452">
    <property type="entry name" value="TPR-like"/>
    <property type="match status" value="1"/>
</dbReference>
<accession>A0A6A5WD62</accession>
<evidence type="ECO:0008006" key="3">
    <source>
        <dbReference type="Google" id="ProtNLM"/>
    </source>
</evidence>
<dbReference type="Pfam" id="PF13424">
    <property type="entry name" value="TPR_12"/>
    <property type="match status" value="1"/>
</dbReference>
<gene>
    <name evidence="1" type="ORF">P154DRAFT_379980</name>
</gene>